<keyword evidence="1" id="KW-0732">Signal</keyword>
<evidence type="ECO:0000313" key="7">
    <source>
        <dbReference type="Proteomes" id="UP000199370"/>
    </source>
</evidence>
<protein>
    <submittedName>
        <fullName evidence="6">PGF-CTERM protein</fullName>
    </submittedName>
</protein>
<dbReference type="RefSeq" id="WP_089734200.1">
    <property type="nucleotide sequence ID" value="NZ_FNIA01000013.1"/>
</dbReference>
<evidence type="ECO:0000313" key="6">
    <source>
        <dbReference type="EMBL" id="SDN04067.1"/>
    </source>
</evidence>
<gene>
    <name evidence="6" type="ORF">SAMN05192554_1134</name>
</gene>
<feature type="domain" description="PGF-CTERM archaeal protein-sorting signal" evidence="4">
    <location>
        <begin position="317"/>
        <end position="338"/>
    </location>
</feature>
<dbReference type="Pfam" id="PF24318">
    <property type="entry name" value="DUF7490"/>
    <property type="match status" value="2"/>
</dbReference>
<dbReference type="NCBIfam" id="TIGR04126">
    <property type="entry name" value="PGF_CTERM"/>
    <property type="match status" value="1"/>
</dbReference>
<dbReference type="STRING" id="996166.SAMN05192554_1134"/>
<accession>A0A1G9Y4V9</accession>
<feature type="domain" description="DUF7490" evidence="5">
    <location>
        <begin position="168"/>
        <end position="269"/>
    </location>
</feature>
<evidence type="ECO:0000259" key="4">
    <source>
        <dbReference type="Pfam" id="PF18204"/>
    </source>
</evidence>
<proteinExistence type="predicted"/>
<reference evidence="6 7" key="1">
    <citation type="submission" date="2016-10" db="EMBL/GenBank/DDBJ databases">
        <authorList>
            <person name="de Groot N.N."/>
        </authorList>
    </citation>
    <scope>NUCLEOTIDE SEQUENCE [LARGE SCALE GENOMIC DNA]</scope>
    <source>
        <strain evidence="7">EB21,IBRC-M 10013,KCTC 4048</strain>
    </source>
</reference>
<name>A0A1G9Y4V9_9EURY</name>
<keyword evidence="3" id="KW-0812">Transmembrane</keyword>
<dbReference type="AlphaFoldDB" id="A0A1G9Y4V9"/>
<dbReference type="InterPro" id="IPR026371">
    <property type="entry name" value="PGF_CTERM"/>
</dbReference>
<feature type="domain" description="DUF7490" evidence="5">
    <location>
        <begin position="44"/>
        <end position="146"/>
    </location>
</feature>
<evidence type="ECO:0000256" key="2">
    <source>
        <dbReference type="SAM" id="MobiDB-lite"/>
    </source>
</evidence>
<dbReference type="EMBL" id="FNIA01000013">
    <property type="protein sequence ID" value="SDN04067.1"/>
    <property type="molecule type" value="Genomic_DNA"/>
</dbReference>
<dbReference type="OrthoDB" id="50312at2157"/>
<evidence type="ECO:0000259" key="5">
    <source>
        <dbReference type="Pfam" id="PF24318"/>
    </source>
</evidence>
<evidence type="ECO:0000256" key="1">
    <source>
        <dbReference type="ARBA" id="ARBA00022729"/>
    </source>
</evidence>
<dbReference type="GO" id="GO:0030115">
    <property type="term" value="C:S-layer"/>
    <property type="evidence" value="ECO:0007669"/>
    <property type="project" value="UniProtKB-SubCell"/>
</dbReference>
<keyword evidence="7" id="KW-1185">Reference proteome</keyword>
<dbReference type="GO" id="GO:0005886">
    <property type="term" value="C:plasma membrane"/>
    <property type="evidence" value="ECO:0007669"/>
    <property type="project" value="UniProtKB-SubCell"/>
</dbReference>
<dbReference type="Pfam" id="PF18204">
    <property type="entry name" value="PGF-CTERM"/>
    <property type="match status" value="1"/>
</dbReference>
<organism evidence="6 7">
    <name type="scientific">Haloarchaeobius iranensis</name>
    <dbReference type="NCBI Taxonomy" id="996166"/>
    <lineage>
        <taxon>Archaea</taxon>
        <taxon>Methanobacteriati</taxon>
        <taxon>Methanobacteriota</taxon>
        <taxon>Stenosarchaea group</taxon>
        <taxon>Halobacteria</taxon>
        <taxon>Halobacteriales</taxon>
        <taxon>Halorubellaceae</taxon>
        <taxon>Haloarchaeobius</taxon>
    </lineage>
</organism>
<feature type="transmembrane region" description="Helical" evidence="3">
    <location>
        <begin position="318"/>
        <end position="336"/>
    </location>
</feature>
<keyword evidence="3" id="KW-0472">Membrane</keyword>
<evidence type="ECO:0000256" key="3">
    <source>
        <dbReference type="SAM" id="Phobius"/>
    </source>
</evidence>
<keyword evidence="3" id="KW-1133">Transmembrane helix</keyword>
<feature type="region of interest" description="Disordered" evidence="2">
    <location>
        <begin position="268"/>
        <end position="317"/>
    </location>
</feature>
<dbReference type="Proteomes" id="UP000199370">
    <property type="component" value="Unassembled WGS sequence"/>
</dbReference>
<dbReference type="InterPro" id="IPR055913">
    <property type="entry name" value="DUF7490"/>
</dbReference>
<sequence>MRIEAVLAGVAVVAIVATTGVLVAAPDAVKSPAPSEPTNPGGGSLEDLTIAVENVSGGTATFAVTPYVEHRGNTAPNVTVLLRAVDDENGVVAATRTLSLGELTGGREVNATGTLAVPREGDYTIEALLYRDGERLDTGRRTISGVGSLTPEYERTPVAFHEFRGEEMPVIEYSIEDVTDGQATLGVTTYLTNTGDEPVEDLHFVLKARQNGSNVVADRTTVDVGRVDPGETVTPGADLTVPDGYDYYLDAILWDGDTVIDTQRSVANLGPGTGLSVDETTENDSFESGDFADTGGSADGDYTTETPTEMDDGDGGQPGFGVPVALAALLATALFARRFRR</sequence>